<dbReference type="Proteomes" id="UP000299011">
    <property type="component" value="Plasmid pHME322"/>
</dbReference>
<geneLocation type="plasmid" evidence="1 5">
    <name>HMPLAS2</name>
</geneLocation>
<dbReference type="GeneID" id="40158367"/>
<dbReference type="PATRIC" id="fig|523841.21.peg.9"/>
<dbReference type="EMBL" id="AOLO01000001">
    <property type="protein sequence ID" value="EMA05142.1"/>
    <property type="molecule type" value="Genomic_DNA"/>
</dbReference>
<protein>
    <submittedName>
        <fullName evidence="2">Uncharacterized protein</fullName>
    </submittedName>
</protein>
<proteinExistence type="predicted"/>
<dbReference type="RefSeq" id="WP_004056119.1">
    <property type="nucleotide sequence ID" value="NC_017943.1"/>
</dbReference>
<reference evidence="3 6" key="3">
    <citation type="submission" date="2019-04" db="EMBL/GenBank/DDBJ databases">
        <title>Methylomes of two halophilic Archaea, Haloarcula marismortui and Haloferax mediterranei.</title>
        <authorList>
            <person name="DasSarma S."/>
            <person name="DasSarma P."/>
            <person name="DasSarma S."/>
            <person name="Fomenkov A."/>
            <person name="Vincze T."/>
            <person name="Anton B.P."/>
            <person name="Roberts R.J."/>
        </authorList>
    </citation>
    <scope>NUCLEOTIDE SEQUENCE [LARGE SCALE GENOMIC DNA]</scope>
    <source>
        <strain evidence="3">ATCC 33500</strain>
        <strain evidence="6">ATCC 33500 / DSM 1411 / JCM 8866 / NBRC 14739 / NCIMB 2177 / R-4</strain>
        <plasmid evidence="3 6">pHME322</plasmid>
    </source>
</reference>
<dbReference type="AlphaFoldDB" id="M0J7N2"/>
<reference evidence="2 4" key="1">
    <citation type="journal article" date="2014" name="PLoS Genet.">
        <title>Phylogenetically driven sequencing of extremely halophilic archaea reveals strategies for static and dynamic osmo-response.</title>
        <authorList>
            <person name="Becker E.A."/>
            <person name="Seitzer P.M."/>
            <person name="Tritt A."/>
            <person name="Larsen D."/>
            <person name="Krusor M."/>
            <person name="Yao A.I."/>
            <person name="Wu D."/>
            <person name="Madern D."/>
            <person name="Eisen J.A."/>
            <person name="Darling A.E."/>
            <person name="Facciotti M.T."/>
        </authorList>
    </citation>
    <scope>NUCLEOTIDE SEQUENCE [LARGE SCALE GENOMIC DNA]</scope>
    <source>
        <strain evidence="2">ATCC 33500</strain>
        <strain evidence="4">ATCC 33500 / DSM 1411 / JCM 8866 / NBRC 14739 / NCIMB 2177 / R-4</strain>
    </source>
</reference>
<name>M0J7N2_HALMT</name>
<gene>
    <name evidence="1" type="ORF">BM92_17835</name>
    <name evidence="2" type="ORF">C439_00045</name>
    <name evidence="3" type="ORF">E6P09_18080</name>
</gene>
<evidence type="ECO:0000313" key="2">
    <source>
        <dbReference type="EMBL" id="EMA05142.1"/>
    </source>
</evidence>
<accession>M0J7N2</accession>
<dbReference type="EMBL" id="CP007553">
    <property type="protein sequence ID" value="AHZ24069.1"/>
    <property type="molecule type" value="Genomic_DNA"/>
</dbReference>
<evidence type="ECO:0000313" key="1">
    <source>
        <dbReference type="EMBL" id="AHZ24069.1"/>
    </source>
</evidence>
<keyword evidence="1" id="KW-0614">Plasmid</keyword>
<evidence type="ECO:0000313" key="3">
    <source>
        <dbReference type="EMBL" id="QCQ77225.1"/>
    </source>
</evidence>
<dbReference type="Pfam" id="PF24018">
    <property type="entry name" value="DUF7331"/>
    <property type="match status" value="1"/>
</dbReference>
<dbReference type="InterPro" id="IPR055755">
    <property type="entry name" value="DUF7331"/>
</dbReference>
<evidence type="ECO:0000313" key="5">
    <source>
        <dbReference type="Proteomes" id="UP000027075"/>
    </source>
</evidence>
<reference evidence="1 5" key="2">
    <citation type="submission" date="2014-04" db="EMBL/GenBank/DDBJ databases">
        <title>Transcriptional profiles of Haloferax mediterranei on the basis of nitrogen availability.</title>
        <authorList>
            <person name="Bautista V."/>
        </authorList>
    </citation>
    <scope>NUCLEOTIDE SEQUENCE [LARGE SCALE GENOMIC DNA]</scope>
    <source>
        <strain evidence="1">ATCC 33500</strain>
        <strain evidence="5">ATCC 33500 / DSM 1411 / JCM 8866 / NBRC 14739 / NCIMB 2177 / R-4</strain>
        <plasmid evidence="1">HMPLAS2</plasmid>
        <plasmid evidence="5">Plasmid HMPLAS2</plasmid>
    </source>
</reference>
<dbReference type="Proteomes" id="UP000027075">
    <property type="component" value="Plasmid HMPLAS2"/>
</dbReference>
<dbReference type="EMBL" id="CP039141">
    <property type="protein sequence ID" value="QCQ77225.1"/>
    <property type="molecule type" value="Genomic_DNA"/>
</dbReference>
<sequence length="76" mass="8488">MRSNGGRETATREVARMRIAETTMSESKNPADDSTDRVADDLYGAYVNYGIVVIYERDEPSNWIQSDSAVDLAEAR</sequence>
<organism evidence="2 4">
    <name type="scientific">Haloferax mediterranei (strain ATCC 33500 / DSM 1411 / JCM 8866 / NBRC 14739 / NCIMB 2177 / R-4)</name>
    <name type="common">Halobacterium mediterranei</name>
    <dbReference type="NCBI Taxonomy" id="523841"/>
    <lineage>
        <taxon>Archaea</taxon>
        <taxon>Methanobacteriati</taxon>
        <taxon>Methanobacteriota</taxon>
        <taxon>Stenosarchaea group</taxon>
        <taxon>Halobacteria</taxon>
        <taxon>Halobacteriales</taxon>
        <taxon>Haloferacaceae</taxon>
        <taxon>Haloferax</taxon>
    </lineage>
</organism>
<keyword evidence="4" id="KW-1185">Reference proteome</keyword>
<evidence type="ECO:0000313" key="6">
    <source>
        <dbReference type="Proteomes" id="UP000299011"/>
    </source>
</evidence>
<evidence type="ECO:0000313" key="4">
    <source>
        <dbReference type="Proteomes" id="UP000011603"/>
    </source>
</evidence>
<dbReference type="OrthoDB" id="260782at2157"/>
<dbReference type="Proteomes" id="UP000011603">
    <property type="component" value="Unassembled WGS sequence"/>
</dbReference>
<geneLocation type="plasmid" evidence="3 6">
    <name>pHME322</name>
</geneLocation>